<evidence type="ECO:0000313" key="2">
    <source>
        <dbReference type="EMBL" id="CEL57497.1"/>
    </source>
</evidence>
<evidence type="ECO:0000313" key="3">
    <source>
        <dbReference type="Proteomes" id="UP000059188"/>
    </source>
</evidence>
<dbReference type="EMBL" id="LN679102">
    <property type="protein sequence ID" value="CEL57497.1"/>
    <property type="molecule type" value="Genomic_DNA"/>
</dbReference>
<protein>
    <submittedName>
        <fullName evidence="2">Uncharacterized protein</fullName>
    </submittedName>
</protein>
<dbReference type="SUPFAM" id="SSF53474">
    <property type="entry name" value="alpha/beta-Hydrolases"/>
    <property type="match status" value="1"/>
</dbReference>
<reference evidence="2 3" key="1">
    <citation type="submission" date="2014-11" db="EMBL/GenBank/DDBJ databases">
        <authorList>
            <person name="Wibberg Daniel"/>
        </authorList>
    </citation>
    <scope>NUCLEOTIDE SEQUENCE [LARGE SCALE GENOMIC DNA]</scope>
    <source>
        <strain evidence="2">Rhizoctonia solani AG1-IB 7/3/14</strain>
    </source>
</reference>
<proteinExistence type="predicted"/>
<accession>A0A0B7FMV2</accession>
<keyword evidence="1" id="KW-1133">Transmembrane helix</keyword>
<keyword evidence="3" id="KW-1185">Reference proteome</keyword>
<sequence length="101" mass="11262">MCGCFFLWNEIWFLSLKNFCVICQFLGLILLPLAHIPTITMPAQLAPDFTVAYNVDKGILADVYLPSTRHVSEVPVVVYWHGGGKAQLWGPIVISSPMVNQ</sequence>
<dbReference type="Gene3D" id="3.40.50.1820">
    <property type="entry name" value="alpha/beta hydrolase"/>
    <property type="match status" value="1"/>
</dbReference>
<dbReference type="AlphaFoldDB" id="A0A0B7FMV2"/>
<organism evidence="2 3">
    <name type="scientific">Thanatephorus cucumeris (strain AG1-IB / isolate 7/3/14)</name>
    <name type="common">Lettuce bottom rot fungus</name>
    <name type="synonym">Rhizoctonia solani</name>
    <dbReference type="NCBI Taxonomy" id="1108050"/>
    <lineage>
        <taxon>Eukaryota</taxon>
        <taxon>Fungi</taxon>
        <taxon>Dikarya</taxon>
        <taxon>Basidiomycota</taxon>
        <taxon>Agaricomycotina</taxon>
        <taxon>Agaricomycetes</taxon>
        <taxon>Cantharellales</taxon>
        <taxon>Ceratobasidiaceae</taxon>
        <taxon>Rhizoctonia</taxon>
        <taxon>Rhizoctonia solani AG-1</taxon>
    </lineage>
</organism>
<feature type="transmembrane region" description="Helical" evidence="1">
    <location>
        <begin position="12"/>
        <end position="34"/>
    </location>
</feature>
<keyword evidence="1" id="KW-0812">Transmembrane</keyword>
<dbReference type="Proteomes" id="UP000059188">
    <property type="component" value="Unassembled WGS sequence"/>
</dbReference>
<gene>
    <name evidence="2" type="ORF">RSOLAG1IB_02238</name>
</gene>
<keyword evidence="1" id="KW-0472">Membrane</keyword>
<dbReference type="InterPro" id="IPR029058">
    <property type="entry name" value="AB_hydrolase_fold"/>
</dbReference>
<name>A0A0B7FMV2_THACB</name>
<evidence type="ECO:0000256" key="1">
    <source>
        <dbReference type="SAM" id="Phobius"/>
    </source>
</evidence>